<evidence type="ECO:0000256" key="1">
    <source>
        <dbReference type="SAM" id="MobiDB-lite"/>
    </source>
</evidence>
<evidence type="ECO:0000313" key="2">
    <source>
        <dbReference type="EMBL" id="CAK9869283.1"/>
    </source>
</evidence>
<gene>
    <name evidence="2" type="ORF">CSSPJE1EN2_LOCUS12041</name>
</gene>
<name>A0ABP1B2R0_9BRYO</name>
<protein>
    <submittedName>
        <fullName evidence="2">Uncharacterized protein</fullName>
    </submittedName>
</protein>
<sequence>MLPTPFRPKVVQDEAPEDVERLPGVRVAPSVVREVTWGVVFELHSDFPEKRKRPNDLEVAASIPFSPYALVGLPGLLSHGTVKQAVLRGLLSARVTDLAVGRDTHDLEPGPYRKAPVEGQPDEGTHLLRTGVVPYSSNSLLRGCVPQTESLDVGNHVRRTRMLPGVDVSSLCSVPEEGGIPEVQGGFPVPFPWVPGEILDKPSFEDPKNGSLLVRGLQGFGHSETRPGIFLRNNPHRKVGAGGYGDYLIRGGLNAPFGGHSLELDRRCVARGCFDDVINPFEGGRTEAKDR</sequence>
<dbReference type="Proteomes" id="UP001497522">
    <property type="component" value="Chromosome 19"/>
</dbReference>
<accession>A0ABP1B2R0</accession>
<evidence type="ECO:0000313" key="3">
    <source>
        <dbReference type="Proteomes" id="UP001497522"/>
    </source>
</evidence>
<dbReference type="EMBL" id="OZ023720">
    <property type="protein sequence ID" value="CAK9869283.1"/>
    <property type="molecule type" value="Genomic_DNA"/>
</dbReference>
<proteinExistence type="predicted"/>
<organism evidence="2 3">
    <name type="scientific">Sphagnum jensenii</name>
    <dbReference type="NCBI Taxonomy" id="128206"/>
    <lineage>
        <taxon>Eukaryota</taxon>
        <taxon>Viridiplantae</taxon>
        <taxon>Streptophyta</taxon>
        <taxon>Embryophyta</taxon>
        <taxon>Bryophyta</taxon>
        <taxon>Sphagnophytina</taxon>
        <taxon>Sphagnopsida</taxon>
        <taxon>Sphagnales</taxon>
        <taxon>Sphagnaceae</taxon>
        <taxon>Sphagnum</taxon>
    </lineage>
</organism>
<keyword evidence="3" id="KW-1185">Reference proteome</keyword>
<feature type="region of interest" description="Disordered" evidence="1">
    <location>
        <begin position="104"/>
        <end position="123"/>
    </location>
</feature>
<reference evidence="2" key="1">
    <citation type="submission" date="2024-03" db="EMBL/GenBank/DDBJ databases">
        <authorList>
            <consortium name="ELIXIR-Norway"/>
            <consortium name="Elixir Norway"/>
        </authorList>
    </citation>
    <scope>NUCLEOTIDE SEQUENCE</scope>
</reference>